<dbReference type="GO" id="GO:0016887">
    <property type="term" value="F:ATP hydrolysis activity"/>
    <property type="evidence" value="ECO:0007669"/>
    <property type="project" value="InterPro"/>
</dbReference>
<proteinExistence type="predicted"/>
<dbReference type="EMBL" id="CP017675">
    <property type="protein sequence ID" value="APB33762.1"/>
    <property type="molecule type" value="Genomic_DNA"/>
</dbReference>
<dbReference type="KEGG" id="glt:GlitD10_1441"/>
<dbReference type="AlphaFoldDB" id="A0A1J0ACU9"/>
<sequence length="260" mass="28555">MHQPIIEFRDVYKQLGGRTILNGVNFAIYPGEAVGVIGPSGAGKSTTLRLIAGLMAPDAGEVWVQGKPQVLVGEGEISKAHIGMVFQGSALFDSLTVAENVGFLLSEHTHSSPERVQDLVELSLERVGLKGIGERYPAELSGGMRRRVALARAIIEDPEDEQDDLDILLYDEPTAGLDPVASRVIEDLMRNLQKEVQHSATYVVVTHQESTIRRGTDRILLLYNGQIQWQGKVQELDTTNDPYITQFMSGDTIGPITMFE</sequence>
<dbReference type="Pfam" id="PF00005">
    <property type="entry name" value="ABC_tran"/>
    <property type="match status" value="1"/>
</dbReference>
<keyword evidence="3 5" id="KW-0067">ATP-binding</keyword>
<dbReference type="SMART" id="SM00382">
    <property type="entry name" value="AAA"/>
    <property type="match status" value="1"/>
</dbReference>
<keyword evidence="6" id="KW-1185">Reference proteome</keyword>
<evidence type="ECO:0000259" key="4">
    <source>
        <dbReference type="PROSITE" id="PS50893"/>
    </source>
</evidence>
<dbReference type="STRING" id="1188229.GlitD10_1441"/>
<protein>
    <submittedName>
        <fullName evidence="5">ABC transporter, ATP-binding protein, putative</fullName>
    </submittedName>
</protein>
<dbReference type="OrthoDB" id="9802264at2"/>
<dbReference type="InterPro" id="IPR027417">
    <property type="entry name" value="P-loop_NTPase"/>
</dbReference>
<evidence type="ECO:0000256" key="1">
    <source>
        <dbReference type="ARBA" id="ARBA00022448"/>
    </source>
</evidence>
<dbReference type="SUPFAM" id="SSF52540">
    <property type="entry name" value="P-loop containing nucleoside triphosphate hydrolases"/>
    <property type="match status" value="1"/>
</dbReference>
<dbReference type="PROSITE" id="PS00211">
    <property type="entry name" value="ABC_TRANSPORTER_1"/>
    <property type="match status" value="1"/>
</dbReference>
<dbReference type="PANTHER" id="PTHR43023:SF3">
    <property type="entry name" value="PROTEIN TRIGALACTOSYLDIACYLGLYCEROL 3, CHLOROPLASTIC"/>
    <property type="match status" value="1"/>
</dbReference>
<reference evidence="5 6" key="1">
    <citation type="submission" date="2016-10" db="EMBL/GenBank/DDBJ databases">
        <title>Description of Gloeomargarita lithophora gen. nov., sp. nov., a thylakoid-bearing basal-branching cyanobacterium with intracellular carbonates, and proposal for Gloeomargaritales ord. nov.</title>
        <authorList>
            <person name="Moreira D."/>
            <person name="Tavera R."/>
            <person name="Benzerara K."/>
            <person name="Skouri-Panet F."/>
            <person name="Couradeau E."/>
            <person name="Gerard E."/>
            <person name="Loussert C."/>
            <person name="Novelo E."/>
            <person name="Zivanovic Y."/>
            <person name="Lopez-Garcia P."/>
        </authorList>
    </citation>
    <scope>NUCLEOTIDE SEQUENCE [LARGE SCALE GENOMIC DNA]</scope>
    <source>
        <strain evidence="5 6">D10</strain>
    </source>
</reference>
<keyword evidence="2" id="KW-0547">Nucleotide-binding</keyword>
<dbReference type="PROSITE" id="PS50893">
    <property type="entry name" value="ABC_TRANSPORTER_2"/>
    <property type="match status" value="1"/>
</dbReference>
<organism evidence="5 6">
    <name type="scientific">Gloeomargarita lithophora Alchichica-D10</name>
    <dbReference type="NCBI Taxonomy" id="1188229"/>
    <lineage>
        <taxon>Bacteria</taxon>
        <taxon>Bacillati</taxon>
        <taxon>Cyanobacteriota</taxon>
        <taxon>Cyanophyceae</taxon>
        <taxon>Gloeomargaritales</taxon>
        <taxon>Gloeomargaritaceae</taxon>
        <taxon>Gloeomargarita</taxon>
    </lineage>
</organism>
<accession>A0A1J0ACU9</accession>
<name>A0A1J0ACU9_9CYAN</name>
<keyword evidence="1" id="KW-0813">Transport</keyword>
<dbReference type="InterPro" id="IPR017871">
    <property type="entry name" value="ABC_transporter-like_CS"/>
</dbReference>
<evidence type="ECO:0000313" key="5">
    <source>
        <dbReference type="EMBL" id="APB33762.1"/>
    </source>
</evidence>
<feature type="domain" description="ABC transporter" evidence="4">
    <location>
        <begin position="6"/>
        <end position="249"/>
    </location>
</feature>
<evidence type="ECO:0000256" key="3">
    <source>
        <dbReference type="ARBA" id="ARBA00022840"/>
    </source>
</evidence>
<dbReference type="Proteomes" id="UP000180235">
    <property type="component" value="Chromosome"/>
</dbReference>
<gene>
    <name evidence="5" type="ORF">GlitD10_1441</name>
</gene>
<dbReference type="Gene3D" id="3.40.50.300">
    <property type="entry name" value="P-loop containing nucleotide triphosphate hydrolases"/>
    <property type="match status" value="1"/>
</dbReference>
<dbReference type="GO" id="GO:0005524">
    <property type="term" value="F:ATP binding"/>
    <property type="evidence" value="ECO:0007669"/>
    <property type="project" value="UniProtKB-KW"/>
</dbReference>
<dbReference type="InterPro" id="IPR003593">
    <property type="entry name" value="AAA+_ATPase"/>
</dbReference>
<dbReference type="PANTHER" id="PTHR43023">
    <property type="entry name" value="PROTEIN TRIGALACTOSYLDIACYLGLYCEROL 3, CHLOROPLASTIC"/>
    <property type="match status" value="1"/>
</dbReference>
<evidence type="ECO:0000313" key="6">
    <source>
        <dbReference type="Proteomes" id="UP000180235"/>
    </source>
</evidence>
<evidence type="ECO:0000256" key="2">
    <source>
        <dbReference type="ARBA" id="ARBA00022741"/>
    </source>
</evidence>
<dbReference type="RefSeq" id="WP_071454302.1">
    <property type="nucleotide sequence ID" value="NZ_CP017675.1"/>
</dbReference>
<dbReference type="InterPro" id="IPR003439">
    <property type="entry name" value="ABC_transporter-like_ATP-bd"/>
</dbReference>